<proteinExistence type="inferred from homology"/>
<dbReference type="InterPro" id="IPR000100">
    <property type="entry name" value="RNase_P"/>
</dbReference>
<evidence type="ECO:0000256" key="3">
    <source>
        <dbReference type="ARBA" id="ARBA00022722"/>
    </source>
</evidence>
<evidence type="ECO:0000256" key="5">
    <source>
        <dbReference type="ARBA" id="ARBA00022801"/>
    </source>
</evidence>
<dbReference type="FunFam" id="3.30.230.10:FF:000021">
    <property type="entry name" value="Ribonuclease P protein component"/>
    <property type="match status" value="1"/>
</dbReference>
<dbReference type="PANTHER" id="PTHR33992:SF1">
    <property type="entry name" value="RIBONUCLEASE P PROTEIN COMPONENT"/>
    <property type="match status" value="1"/>
</dbReference>
<dbReference type="GO" id="GO:0042781">
    <property type="term" value="F:3'-tRNA processing endoribonuclease activity"/>
    <property type="evidence" value="ECO:0007669"/>
    <property type="project" value="TreeGrafter"/>
</dbReference>
<keyword evidence="5 7" id="KW-0378">Hydrolase</keyword>
<evidence type="ECO:0000256" key="6">
    <source>
        <dbReference type="ARBA" id="ARBA00022884"/>
    </source>
</evidence>
<keyword evidence="3 7" id="KW-0540">Nuclease</keyword>
<dbReference type="InterPro" id="IPR020539">
    <property type="entry name" value="RNase_P_CS"/>
</dbReference>
<dbReference type="GO" id="GO:0000049">
    <property type="term" value="F:tRNA binding"/>
    <property type="evidence" value="ECO:0007669"/>
    <property type="project" value="UniProtKB-UniRule"/>
</dbReference>
<dbReference type="PANTHER" id="PTHR33992">
    <property type="entry name" value="RIBONUCLEASE P PROTEIN COMPONENT"/>
    <property type="match status" value="1"/>
</dbReference>
<keyword evidence="6 7" id="KW-0694">RNA-binding</keyword>
<keyword evidence="4 7" id="KW-0255">Endonuclease</keyword>
<dbReference type="Pfam" id="PF00825">
    <property type="entry name" value="Ribonuclease_P"/>
    <property type="match status" value="1"/>
</dbReference>
<comment type="catalytic activity">
    <reaction evidence="7">
        <text>Endonucleolytic cleavage of RNA, removing 5'-extranucleotides from tRNA precursor.</text>
        <dbReference type="EC" id="3.1.26.5"/>
    </reaction>
</comment>
<evidence type="ECO:0000313" key="10">
    <source>
        <dbReference type="Proteomes" id="UP000465778"/>
    </source>
</evidence>
<dbReference type="Proteomes" id="UP000465778">
    <property type="component" value="Unassembled WGS sequence"/>
</dbReference>
<comment type="caution">
    <text evidence="9">The sequence shown here is derived from an EMBL/GenBank/DDBJ whole genome shotgun (WGS) entry which is preliminary data.</text>
</comment>
<dbReference type="HAMAP" id="MF_00227">
    <property type="entry name" value="RNase_P"/>
    <property type="match status" value="1"/>
</dbReference>
<evidence type="ECO:0000313" key="9">
    <source>
        <dbReference type="EMBL" id="KAF0823534.1"/>
    </source>
</evidence>
<dbReference type="EC" id="3.1.26.5" evidence="7 8"/>
<dbReference type="NCBIfam" id="TIGR00188">
    <property type="entry name" value="rnpA"/>
    <property type="match status" value="1"/>
</dbReference>
<dbReference type="EMBL" id="VDEM01000029">
    <property type="protein sequence ID" value="KAF0823534.1"/>
    <property type="molecule type" value="Genomic_DNA"/>
</dbReference>
<reference evidence="9 10" key="1">
    <citation type="journal article" date="2020" name="G3 (Bethesda)">
        <title>Whole Genome Sequencing and Comparative Genomics of Two Nematicidal Bacillus Strains Reveals a Wide Range of Possible Virulence Factors.</title>
        <authorList>
            <person name="Susic N."/>
            <person name="Janezic S."/>
            <person name="Rupnik M."/>
            <person name="Geric Stare B."/>
        </authorList>
    </citation>
    <scope>NUCLEOTIDE SEQUENCE [LARGE SCALE GENOMIC DNA]</scope>
    <source>
        <strain evidence="9 10">I-1582</strain>
    </source>
</reference>
<dbReference type="Gene3D" id="3.30.230.10">
    <property type="match status" value="1"/>
</dbReference>
<comment type="similarity">
    <text evidence="7">Belongs to the RnpA family.</text>
</comment>
<evidence type="ECO:0000256" key="4">
    <source>
        <dbReference type="ARBA" id="ARBA00022759"/>
    </source>
</evidence>
<accession>A0A380Y7T4</accession>
<dbReference type="GO" id="GO:0030677">
    <property type="term" value="C:ribonuclease P complex"/>
    <property type="evidence" value="ECO:0007669"/>
    <property type="project" value="TreeGrafter"/>
</dbReference>
<keyword evidence="2 7" id="KW-0819">tRNA processing</keyword>
<dbReference type="InterPro" id="IPR020568">
    <property type="entry name" value="Ribosomal_Su5_D2-typ_SF"/>
</dbReference>
<sequence>MQGLTRALVLFEIGDDMKKEFRVKKNKEFQEAFKKGKSFANRQFVVYILRKEEQNHFRFGLSVSKKIGNAVMRNQIKRYIRQAFLELEEEIKPQYDLIVIARKPVAEMDFHEVKKSLIHVLKVSRVLNKPGLGNTKN</sequence>
<evidence type="ECO:0000256" key="1">
    <source>
        <dbReference type="ARBA" id="ARBA00002663"/>
    </source>
</evidence>
<evidence type="ECO:0000256" key="8">
    <source>
        <dbReference type="NCBIfam" id="TIGR00188"/>
    </source>
</evidence>
<dbReference type="InterPro" id="IPR014721">
    <property type="entry name" value="Ribsml_uS5_D2-typ_fold_subgr"/>
</dbReference>
<comment type="subunit">
    <text evidence="7">Consists of a catalytic RNA component (M1 or rnpB) and a protein subunit.</text>
</comment>
<evidence type="ECO:0000256" key="7">
    <source>
        <dbReference type="HAMAP-Rule" id="MF_00227"/>
    </source>
</evidence>
<dbReference type="AlphaFoldDB" id="A0A380Y7T4"/>
<dbReference type="PROSITE" id="PS00648">
    <property type="entry name" value="RIBONUCLEASE_P"/>
    <property type="match status" value="1"/>
</dbReference>
<comment type="function">
    <text evidence="1 7">RNaseP catalyzes the removal of the 5'-leader sequence from pre-tRNA to produce the mature 5'-terminus. It can also cleave other RNA substrates such as 4.5S RNA. The protein component plays an auxiliary but essential role in vivo by binding to the 5'-leader sequence and broadening the substrate specificity of the ribozyme.</text>
</comment>
<protein>
    <recommendedName>
        <fullName evidence="7 8">Ribonuclease P protein component</fullName>
        <shortName evidence="7">RNase P protein</shortName>
        <shortName evidence="7">RNaseP protein</shortName>
        <ecNumber evidence="7 8">3.1.26.5</ecNumber>
    </recommendedName>
    <alternativeName>
        <fullName evidence="7">Protein C5</fullName>
    </alternativeName>
</protein>
<dbReference type="GO" id="GO:0001682">
    <property type="term" value="P:tRNA 5'-leader removal"/>
    <property type="evidence" value="ECO:0007669"/>
    <property type="project" value="UniProtKB-UniRule"/>
</dbReference>
<organism evidence="9 10">
    <name type="scientific">Cytobacillus firmus</name>
    <name type="common">Bacillus firmus</name>
    <dbReference type="NCBI Taxonomy" id="1399"/>
    <lineage>
        <taxon>Bacteria</taxon>
        <taxon>Bacillati</taxon>
        <taxon>Bacillota</taxon>
        <taxon>Bacilli</taxon>
        <taxon>Bacillales</taxon>
        <taxon>Bacillaceae</taxon>
        <taxon>Cytobacillus</taxon>
    </lineage>
</organism>
<gene>
    <name evidence="7" type="primary">rnpA</name>
    <name evidence="9" type="ORF">KIS1582_2693</name>
</gene>
<name>A0A380Y7T4_CYTFI</name>
<dbReference type="SUPFAM" id="SSF54211">
    <property type="entry name" value="Ribosomal protein S5 domain 2-like"/>
    <property type="match status" value="1"/>
</dbReference>
<evidence type="ECO:0000256" key="2">
    <source>
        <dbReference type="ARBA" id="ARBA00022694"/>
    </source>
</evidence>
<dbReference type="GO" id="GO:0004526">
    <property type="term" value="F:ribonuclease P activity"/>
    <property type="evidence" value="ECO:0007669"/>
    <property type="project" value="UniProtKB-UniRule"/>
</dbReference>